<protein>
    <submittedName>
        <fullName evidence="2">Uncharacterized protein</fullName>
    </submittedName>
</protein>
<accession>A0AAJ2JTZ0</accession>
<name>A0AAJ2JTZ0_9BACL</name>
<keyword evidence="3" id="KW-1185">Reference proteome</keyword>
<feature type="signal peptide" evidence="1">
    <location>
        <begin position="1"/>
        <end position="27"/>
    </location>
</feature>
<reference evidence="3" key="1">
    <citation type="submission" date="2023-09" db="EMBL/GenBank/DDBJ databases">
        <title>Paenibacillus sp. chi10 Genome sequencing and assembly.</title>
        <authorList>
            <person name="Kim I."/>
        </authorList>
    </citation>
    <scope>NUCLEOTIDE SEQUENCE [LARGE SCALE GENOMIC DNA]</scope>
    <source>
        <strain evidence="3">chi10</strain>
    </source>
</reference>
<comment type="caution">
    <text evidence="2">The sequence shown here is derived from an EMBL/GenBank/DDBJ whole genome shotgun (WGS) entry which is preliminary data.</text>
</comment>
<gene>
    <name evidence="2" type="ORF">RQP50_06130</name>
</gene>
<dbReference type="EMBL" id="JAVYAA010000001">
    <property type="protein sequence ID" value="MDT8975816.1"/>
    <property type="molecule type" value="Genomic_DNA"/>
</dbReference>
<keyword evidence="1" id="KW-0732">Signal</keyword>
<dbReference type="Proteomes" id="UP001250538">
    <property type="component" value="Unassembled WGS sequence"/>
</dbReference>
<evidence type="ECO:0000256" key="1">
    <source>
        <dbReference type="SAM" id="SignalP"/>
    </source>
</evidence>
<organism evidence="2 3">
    <name type="scientific">Paenibacillus suaedae</name>
    <dbReference type="NCBI Taxonomy" id="3077233"/>
    <lineage>
        <taxon>Bacteria</taxon>
        <taxon>Bacillati</taxon>
        <taxon>Bacillota</taxon>
        <taxon>Bacilli</taxon>
        <taxon>Bacillales</taxon>
        <taxon>Paenibacillaceae</taxon>
        <taxon>Paenibacillus</taxon>
    </lineage>
</organism>
<dbReference type="AlphaFoldDB" id="A0AAJ2JTZ0"/>
<sequence length="153" mass="17715">MQRLKKLSASIALIACLMVFGSSSSFALHGWGDTMRTANDMSDGSYYQSWVPLESLTDEDWYVYDNSYGQWEQNYYVLLTPPFGLNLQLQYVRTDYDNNIISIQYINQNGPGLQEFHSGTVKPREKAFYRVMPVGPNDFDPNSKYKFEFKKTI</sequence>
<evidence type="ECO:0000313" key="3">
    <source>
        <dbReference type="Proteomes" id="UP001250538"/>
    </source>
</evidence>
<dbReference type="RefSeq" id="WP_315744020.1">
    <property type="nucleotide sequence ID" value="NZ_JAVYAA010000001.1"/>
</dbReference>
<evidence type="ECO:0000313" key="2">
    <source>
        <dbReference type="EMBL" id="MDT8975816.1"/>
    </source>
</evidence>
<proteinExistence type="predicted"/>
<feature type="chain" id="PRO_5042464811" evidence="1">
    <location>
        <begin position="28"/>
        <end position="153"/>
    </location>
</feature>